<reference evidence="1 2" key="1">
    <citation type="submission" date="2018-04" db="EMBL/GenBank/DDBJ databases">
        <title>The genome of golden apple snail Pomacea canaliculata provides insight into stress tolerance and invasive adaptation.</title>
        <authorList>
            <person name="Liu C."/>
            <person name="Liu B."/>
            <person name="Ren Y."/>
            <person name="Zhang Y."/>
            <person name="Wang H."/>
            <person name="Li S."/>
            <person name="Jiang F."/>
            <person name="Yin L."/>
            <person name="Zhang G."/>
            <person name="Qian W."/>
            <person name="Fan W."/>
        </authorList>
    </citation>
    <scope>NUCLEOTIDE SEQUENCE [LARGE SCALE GENOMIC DNA]</scope>
    <source>
        <strain evidence="1">SZHN2017</strain>
        <tissue evidence="1">Muscle</tissue>
    </source>
</reference>
<dbReference type="OrthoDB" id="2120499at2759"/>
<organism evidence="1 2">
    <name type="scientific">Pomacea canaliculata</name>
    <name type="common">Golden apple snail</name>
    <dbReference type="NCBI Taxonomy" id="400727"/>
    <lineage>
        <taxon>Eukaryota</taxon>
        <taxon>Metazoa</taxon>
        <taxon>Spiralia</taxon>
        <taxon>Lophotrochozoa</taxon>
        <taxon>Mollusca</taxon>
        <taxon>Gastropoda</taxon>
        <taxon>Caenogastropoda</taxon>
        <taxon>Architaenioglossa</taxon>
        <taxon>Ampullarioidea</taxon>
        <taxon>Ampullariidae</taxon>
        <taxon>Pomacea</taxon>
    </lineage>
</organism>
<dbReference type="EMBL" id="PZQS01000013">
    <property type="protein sequence ID" value="PVD19545.1"/>
    <property type="molecule type" value="Genomic_DNA"/>
</dbReference>
<gene>
    <name evidence="1" type="ORF">C0Q70_20035</name>
</gene>
<dbReference type="Proteomes" id="UP000245119">
    <property type="component" value="Linkage Group LG13"/>
</dbReference>
<proteinExistence type="predicted"/>
<dbReference type="GO" id="GO:0045944">
    <property type="term" value="P:positive regulation of transcription by RNA polymerase II"/>
    <property type="evidence" value="ECO:0007669"/>
    <property type="project" value="TreeGrafter"/>
</dbReference>
<dbReference type="InterPro" id="IPR026124">
    <property type="entry name" value="Sperm-assoc_Ag8"/>
</dbReference>
<accession>A0A2T7NEH4</accession>
<comment type="caution">
    <text evidence="1">The sequence shown here is derived from an EMBL/GenBank/DDBJ whole genome shotgun (WGS) entry which is preliminary data.</text>
</comment>
<dbReference type="GO" id="GO:0005634">
    <property type="term" value="C:nucleus"/>
    <property type="evidence" value="ECO:0007669"/>
    <property type="project" value="TreeGrafter"/>
</dbReference>
<evidence type="ECO:0000313" key="1">
    <source>
        <dbReference type="EMBL" id="PVD19545.1"/>
    </source>
</evidence>
<keyword evidence="2" id="KW-1185">Reference proteome</keyword>
<dbReference type="STRING" id="400727.A0A2T7NEH4"/>
<dbReference type="AlphaFoldDB" id="A0A2T7NEH4"/>
<sequence length="228" mass="26418">MLLSNAYFRCAARPDSTVVDASEKANMSVLSDGRNEIPVGNSNAKCLLENWVEERAVKDIDPDVKIGGEVTSLAKELRHGHRGVLSADFNARCENKTIHRISYTPPEITSVRQTGRRKELMRRMLFAQICEEKKVGPEPEPEPTDFRSVKMVDYDFEFESKPPAPTRDHNYRTEQPVTFWTEHKDKLHGVTQIKTRDTVFRRNDAFTKPIEEYWNEPKPYELEDYPKM</sequence>
<protein>
    <recommendedName>
        <fullName evidence="3">Sperm-associated antigen 8</fullName>
    </recommendedName>
</protein>
<evidence type="ECO:0008006" key="3">
    <source>
        <dbReference type="Google" id="ProtNLM"/>
    </source>
</evidence>
<dbReference type="GO" id="GO:0005737">
    <property type="term" value="C:cytoplasm"/>
    <property type="evidence" value="ECO:0007669"/>
    <property type="project" value="TreeGrafter"/>
</dbReference>
<evidence type="ECO:0000313" key="2">
    <source>
        <dbReference type="Proteomes" id="UP000245119"/>
    </source>
</evidence>
<dbReference type="PANTHER" id="PTHR15510:SF5">
    <property type="entry name" value="SPERM-ASSOCIATED ANTIGEN 8"/>
    <property type="match status" value="1"/>
</dbReference>
<dbReference type="Pfam" id="PF22584">
    <property type="entry name" value="CFAP143"/>
    <property type="match status" value="1"/>
</dbReference>
<name>A0A2T7NEH4_POMCA</name>
<dbReference type="PANTHER" id="PTHR15510">
    <property type="entry name" value="SPERM-ASSOCIATED ANTIGEN 8"/>
    <property type="match status" value="1"/>
</dbReference>
<dbReference type="GO" id="GO:0008017">
    <property type="term" value="F:microtubule binding"/>
    <property type="evidence" value="ECO:0007669"/>
    <property type="project" value="InterPro"/>
</dbReference>